<keyword evidence="3" id="KW-1185">Reference proteome</keyword>
<evidence type="ECO:0000256" key="1">
    <source>
        <dbReference type="SAM" id="SignalP"/>
    </source>
</evidence>
<protein>
    <submittedName>
        <fullName evidence="2">Uncharacterized protein</fullName>
    </submittedName>
</protein>
<dbReference type="RefSeq" id="XP_056067541.1">
    <property type="nucleotide sequence ID" value="XM_056218276.1"/>
</dbReference>
<reference evidence="2" key="1">
    <citation type="submission" date="2022-10" db="EMBL/GenBank/DDBJ databases">
        <title>Tapping the CABI collections for fungal endophytes: first genome assemblies for Collariella, Neodidymelliopsis, Ascochyta clinopodiicola, Didymella pomorum, Didymosphaeria variabile, Neocosmospora piperis and Neocucurbitaria cava.</title>
        <authorList>
            <person name="Hill R."/>
        </authorList>
    </citation>
    <scope>NUCLEOTIDE SEQUENCE</scope>
    <source>
        <strain evidence="2">IMI 356815</strain>
    </source>
</reference>
<evidence type="ECO:0000313" key="3">
    <source>
        <dbReference type="Proteomes" id="UP001140513"/>
    </source>
</evidence>
<dbReference type="Proteomes" id="UP001140513">
    <property type="component" value="Unassembled WGS sequence"/>
</dbReference>
<proteinExistence type="predicted"/>
<sequence length="199" mass="22163">MKTNSATLAFLISSPVLAAPLIRSIPTIVTNKPTTLITTSSKPTATMLVEYGAAHYAPQGAHKRPLPPSGREVADRLSLVNRDCSAFTDEDRAWIAEHPELSPVLEQCESWELYQPNTPEEDHVGACNEGSIGCKHRRSLQERELVPYPDINPFYDDIGPFILPTPGPQTGFEEELVVARKHIGELYDEKKDKEKKDKE</sequence>
<comment type="caution">
    <text evidence="2">The sequence shown here is derived from an EMBL/GenBank/DDBJ whole genome shotgun (WGS) entry which is preliminary data.</text>
</comment>
<feature type="signal peptide" evidence="1">
    <location>
        <begin position="1"/>
        <end position="18"/>
    </location>
</feature>
<dbReference type="AlphaFoldDB" id="A0A9W8XDI9"/>
<dbReference type="OrthoDB" id="10480452at2759"/>
<feature type="chain" id="PRO_5040856012" evidence="1">
    <location>
        <begin position="19"/>
        <end position="199"/>
    </location>
</feature>
<gene>
    <name evidence="2" type="ORF">N0V89_009525</name>
</gene>
<evidence type="ECO:0000313" key="2">
    <source>
        <dbReference type="EMBL" id="KAJ4348153.1"/>
    </source>
</evidence>
<accession>A0A9W8XDI9</accession>
<keyword evidence="1" id="KW-0732">Signal</keyword>
<dbReference type="GeneID" id="80913055"/>
<name>A0A9W8XDI9_9PLEO</name>
<dbReference type="EMBL" id="JAPEUX010000007">
    <property type="protein sequence ID" value="KAJ4348153.1"/>
    <property type="molecule type" value="Genomic_DNA"/>
</dbReference>
<organism evidence="2 3">
    <name type="scientific">Didymosphaeria variabile</name>
    <dbReference type="NCBI Taxonomy" id="1932322"/>
    <lineage>
        <taxon>Eukaryota</taxon>
        <taxon>Fungi</taxon>
        <taxon>Dikarya</taxon>
        <taxon>Ascomycota</taxon>
        <taxon>Pezizomycotina</taxon>
        <taxon>Dothideomycetes</taxon>
        <taxon>Pleosporomycetidae</taxon>
        <taxon>Pleosporales</taxon>
        <taxon>Massarineae</taxon>
        <taxon>Didymosphaeriaceae</taxon>
        <taxon>Didymosphaeria</taxon>
    </lineage>
</organism>